<keyword evidence="2" id="KW-1185">Reference proteome</keyword>
<dbReference type="EMBL" id="CAJHJT010000012">
    <property type="protein sequence ID" value="CAD6999235.1"/>
    <property type="molecule type" value="Genomic_DNA"/>
</dbReference>
<evidence type="ECO:0000313" key="2">
    <source>
        <dbReference type="Proteomes" id="UP000606786"/>
    </source>
</evidence>
<comment type="caution">
    <text evidence="1">The sequence shown here is derived from an EMBL/GenBank/DDBJ whole genome shotgun (WGS) entry which is preliminary data.</text>
</comment>
<dbReference type="Proteomes" id="UP000606786">
    <property type="component" value="Unassembled WGS sequence"/>
</dbReference>
<name>A0A811UN60_CERCA</name>
<proteinExistence type="predicted"/>
<dbReference type="AlphaFoldDB" id="A0A811UN60"/>
<reference evidence="1" key="1">
    <citation type="submission" date="2020-11" db="EMBL/GenBank/DDBJ databases">
        <authorList>
            <person name="Whitehead M."/>
        </authorList>
    </citation>
    <scope>NUCLEOTIDE SEQUENCE</scope>
    <source>
        <strain evidence="1">EGII</strain>
    </source>
</reference>
<feature type="non-terminal residue" evidence="1">
    <location>
        <position position="1"/>
    </location>
</feature>
<sequence length="64" mass="7025">LMVNNTQSSVGIEKRLKSAQLLAFSDDIGTNVFSSQRLIAILLILNKAKYLGSHFSAENMALRS</sequence>
<gene>
    <name evidence="1" type="ORF">CCAP1982_LOCUS7767</name>
</gene>
<accession>A0A811UN60</accession>
<organism evidence="1 2">
    <name type="scientific">Ceratitis capitata</name>
    <name type="common">Mediterranean fruit fly</name>
    <name type="synonym">Tephritis capitata</name>
    <dbReference type="NCBI Taxonomy" id="7213"/>
    <lineage>
        <taxon>Eukaryota</taxon>
        <taxon>Metazoa</taxon>
        <taxon>Ecdysozoa</taxon>
        <taxon>Arthropoda</taxon>
        <taxon>Hexapoda</taxon>
        <taxon>Insecta</taxon>
        <taxon>Pterygota</taxon>
        <taxon>Neoptera</taxon>
        <taxon>Endopterygota</taxon>
        <taxon>Diptera</taxon>
        <taxon>Brachycera</taxon>
        <taxon>Muscomorpha</taxon>
        <taxon>Tephritoidea</taxon>
        <taxon>Tephritidae</taxon>
        <taxon>Ceratitis</taxon>
        <taxon>Ceratitis</taxon>
    </lineage>
</organism>
<evidence type="ECO:0000313" key="1">
    <source>
        <dbReference type="EMBL" id="CAD6999235.1"/>
    </source>
</evidence>
<protein>
    <submittedName>
        <fullName evidence="1">(Mediterranean fruit fly) hypothetical protein</fullName>
    </submittedName>
</protein>